<accession>F8NHL7</accession>
<protein>
    <submittedName>
        <fullName evidence="2">Uncharacterized protein</fullName>
    </submittedName>
</protein>
<dbReference type="RefSeq" id="XP_007313430.1">
    <property type="nucleotide sequence ID" value="XM_007313368.1"/>
</dbReference>
<keyword evidence="1" id="KW-0472">Membrane</keyword>
<keyword evidence="1" id="KW-0812">Transmembrane</keyword>
<dbReference type="AlphaFoldDB" id="F8NHL7"/>
<gene>
    <name evidence="2" type="ORF">SERLADRAFT_456595</name>
</gene>
<reference evidence="2" key="1">
    <citation type="submission" date="2011-04" db="EMBL/GenBank/DDBJ databases">
        <title>Evolution of plant cell wall degrading machinery underlies the functional diversity of forest fungi.</title>
        <authorList>
            <consortium name="US DOE Joint Genome Institute (JGI-PGF)"/>
            <person name="Eastwood D.C."/>
            <person name="Floudas D."/>
            <person name="Binder M."/>
            <person name="Majcherczyk A."/>
            <person name="Schneider P."/>
            <person name="Aerts A."/>
            <person name="Asiegbu F.O."/>
            <person name="Baker S.E."/>
            <person name="Barry K."/>
            <person name="Bendiksby M."/>
            <person name="Blumentritt M."/>
            <person name="Coutinho P.M."/>
            <person name="Cullen D."/>
            <person name="Cullen D."/>
            <person name="Gathman A."/>
            <person name="Goodell B."/>
            <person name="Henrissat B."/>
            <person name="Ihrmark K."/>
            <person name="Kauserud H."/>
            <person name="Kohler A."/>
            <person name="LaButti K."/>
            <person name="Lapidus A."/>
            <person name="Lavin J.L."/>
            <person name="Lee Y.-H."/>
            <person name="Lindquist E."/>
            <person name="Lilly W."/>
            <person name="Lucas S."/>
            <person name="Morin E."/>
            <person name="Murat C."/>
            <person name="Oguiza J.A."/>
            <person name="Park J."/>
            <person name="Pisabarro A.G."/>
            <person name="Riley R."/>
            <person name="Rosling A."/>
            <person name="Salamov A."/>
            <person name="Schmidt O."/>
            <person name="Schmutz J."/>
            <person name="Skrede I."/>
            <person name="Stenlid J."/>
            <person name="Wiebenga A."/>
            <person name="Xie X."/>
            <person name="Kues U."/>
            <person name="Hibbett D.S."/>
            <person name="Hoffmeister D."/>
            <person name="Hogberg N."/>
            <person name="Martin F."/>
            <person name="Grigoriev I.V."/>
            <person name="Watkinson S.C."/>
        </authorList>
    </citation>
    <scope>NUCLEOTIDE SEQUENCE</scope>
    <source>
        <strain evidence="2">S7.9</strain>
    </source>
</reference>
<sequence length="104" mass="11847">MEATHIFNIQWNGECIIFIIPNSIVSDSTQRCWFRPHLLILGKSLSLNSNGELSHEAVHARSTICEKDPFYTLPESSHLTPFFLVPCLIIFSFILIRLPAITSF</sequence>
<proteinExistence type="predicted"/>
<feature type="non-terminal residue" evidence="2">
    <location>
        <position position="104"/>
    </location>
</feature>
<organism>
    <name type="scientific">Serpula lacrymans var. lacrymans (strain S7.9)</name>
    <name type="common">Dry rot fungus</name>
    <dbReference type="NCBI Taxonomy" id="578457"/>
    <lineage>
        <taxon>Eukaryota</taxon>
        <taxon>Fungi</taxon>
        <taxon>Dikarya</taxon>
        <taxon>Basidiomycota</taxon>
        <taxon>Agaricomycotina</taxon>
        <taxon>Agaricomycetes</taxon>
        <taxon>Agaricomycetidae</taxon>
        <taxon>Boletales</taxon>
        <taxon>Coniophorineae</taxon>
        <taxon>Serpulaceae</taxon>
        <taxon>Serpula</taxon>
    </lineage>
</organism>
<evidence type="ECO:0000313" key="2">
    <source>
        <dbReference type="EMBL" id="EGO29188.1"/>
    </source>
</evidence>
<dbReference type="Proteomes" id="UP000008064">
    <property type="component" value="Unassembled WGS sequence"/>
</dbReference>
<dbReference type="EMBL" id="GL945429">
    <property type="protein sequence ID" value="EGO29188.1"/>
    <property type="molecule type" value="Genomic_DNA"/>
</dbReference>
<keyword evidence="1" id="KW-1133">Transmembrane helix</keyword>
<feature type="transmembrane region" description="Helical" evidence="1">
    <location>
        <begin position="79"/>
        <end position="98"/>
    </location>
</feature>
<dbReference type="KEGG" id="sla:SERLADRAFT_456595"/>
<dbReference type="HOGENOM" id="CLU_2256560_0_0_1"/>
<evidence type="ECO:0000256" key="1">
    <source>
        <dbReference type="SAM" id="Phobius"/>
    </source>
</evidence>
<name>F8NHL7_SERL9</name>
<dbReference type="GeneID" id="18817370"/>